<feature type="compositionally biased region" description="Basic residues" evidence="1">
    <location>
        <begin position="403"/>
        <end position="412"/>
    </location>
</feature>
<feature type="compositionally biased region" description="Low complexity" evidence="1">
    <location>
        <begin position="141"/>
        <end position="151"/>
    </location>
</feature>
<comment type="caution">
    <text evidence="2">The sequence shown here is derived from an EMBL/GenBank/DDBJ whole genome shotgun (WGS) entry which is preliminary data.</text>
</comment>
<evidence type="ECO:0000313" key="2">
    <source>
        <dbReference type="EMBL" id="KAK4237382.1"/>
    </source>
</evidence>
<evidence type="ECO:0000313" key="3">
    <source>
        <dbReference type="Proteomes" id="UP001303760"/>
    </source>
</evidence>
<dbReference type="AlphaFoldDB" id="A0AAN7C9Q1"/>
<name>A0AAN7C9Q1_9PEZI</name>
<sequence>MWLKKRSREASHPDVVSRGPEIRCQPVAIQHIANFSYPRTDFVHLYSQEQPEDTRASRGSESSPPTLVEDHGSDLSVEDDSQYRATGADLWDSWHIEESEGHTRDRPALLKSSCGAQERRSQHVPSGRRHNPSTTRDPALSSGSQSSQASQHVFLPCPEHQLHTPRVAPKVSYSLLPPAEIPRKRLPVPLQSSSDRRPVGLEPSPLSPYIRPTAHSRNATSSGRRQEKPGHRSISSRAITPSLPHGGSIGASSSDSIPLLRRSPGPTPPASPSATSSSEVRISSERPSRALPRAIQGSASHTHLRHPSLSKNATRSTPSLANLAKSDHQAQASDIRPQRPSNPAGFYDRPLPPLPIETARPPTPPTISVFESDSDDDSDDAGDGRQGGARNFARRFLHDLVHHHPRDRRRKAASAGLEHKRSVSDEGPSSSPPKERGRIGLARTLNAAARYHRRGGDGTGDGDSAAAARRAAVSMDLPRDRDGRQLLPYRQVPGPEDEAEKGGGTRFWSGRSSNEFFGRIMRRKR</sequence>
<organism evidence="2 3">
    <name type="scientific">Achaetomium macrosporum</name>
    <dbReference type="NCBI Taxonomy" id="79813"/>
    <lineage>
        <taxon>Eukaryota</taxon>
        <taxon>Fungi</taxon>
        <taxon>Dikarya</taxon>
        <taxon>Ascomycota</taxon>
        <taxon>Pezizomycotina</taxon>
        <taxon>Sordariomycetes</taxon>
        <taxon>Sordariomycetidae</taxon>
        <taxon>Sordariales</taxon>
        <taxon>Chaetomiaceae</taxon>
        <taxon>Achaetomium</taxon>
    </lineage>
</organism>
<accession>A0AAN7C9Q1</accession>
<keyword evidence="3" id="KW-1185">Reference proteome</keyword>
<dbReference type="Proteomes" id="UP001303760">
    <property type="component" value="Unassembled WGS sequence"/>
</dbReference>
<proteinExistence type="predicted"/>
<feature type="compositionally biased region" description="Pro residues" evidence="1">
    <location>
        <begin position="350"/>
        <end position="365"/>
    </location>
</feature>
<evidence type="ECO:0000256" key="1">
    <source>
        <dbReference type="SAM" id="MobiDB-lite"/>
    </source>
</evidence>
<dbReference type="EMBL" id="MU860141">
    <property type="protein sequence ID" value="KAK4237382.1"/>
    <property type="molecule type" value="Genomic_DNA"/>
</dbReference>
<feature type="region of interest" description="Disordered" evidence="1">
    <location>
        <begin position="44"/>
        <end position="81"/>
    </location>
</feature>
<reference evidence="2" key="2">
    <citation type="submission" date="2023-05" db="EMBL/GenBank/DDBJ databases">
        <authorList>
            <consortium name="Lawrence Berkeley National Laboratory"/>
            <person name="Steindorff A."/>
            <person name="Hensen N."/>
            <person name="Bonometti L."/>
            <person name="Westerberg I."/>
            <person name="Brannstrom I.O."/>
            <person name="Guillou S."/>
            <person name="Cros-Aarteil S."/>
            <person name="Calhoun S."/>
            <person name="Haridas S."/>
            <person name="Kuo A."/>
            <person name="Mondo S."/>
            <person name="Pangilinan J."/>
            <person name="Riley R."/>
            <person name="Labutti K."/>
            <person name="Andreopoulos B."/>
            <person name="Lipzen A."/>
            <person name="Chen C."/>
            <person name="Yanf M."/>
            <person name="Daum C."/>
            <person name="Ng V."/>
            <person name="Clum A."/>
            <person name="Ohm R."/>
            <person name="Martin F."/>
            <person name="Silar P."/>
            <person name="Natvig D."/>
            <person name="Lalanne C."/>
            <person name="Gautier V."/>
            <person name="Ament-Velasquez S.L."/>
            <person name="Kruys A."/>
            <person name="Hutchinson M.I."/>
            <person name="Powell A.J."/>
            <person name="Barry K."/>
            <person name="Miller A.N."/>
            <person name="Grigoriev I.V."/>
            <person name="Debuchy R."/>
            <person name="Gladieux P."/>
            <person name="Thoren M.H."/>
            <person name="Johannesson H."/>
        </authorList>
    </citation>
    <scope>NUCLEOTIDE SEQUENCE</scope>
    <source>
        <strain evidence="2">CBS 532.94</strain>
    </source>
</reference>
<gene>
    <name evidence="2" type="ORF">C8A03DRAFT_16072</name>
</gene>
<feature type="compositionally biased region" description="Basic and acidic residues" evidence="1">
    <location>
        <begin position="98"/>
        <end position="108"/>
    </location>
</feature>
<feature type="region of interest" description="Disordered" evidence="1">
    <location>
        <begin position="98"/>
        <end position="161"/>
    </location>
</feature>
<protein>
    <submittedName>
        <fullName evidence="2">Uncharacterized protein</fullName>
    </submittedName>
</protein>
<reference evidence="2" key="1">
    <citation type="journal article" date="2023" name="Mol. Phylogenet. Evol.">
        <title>Genome-scale phylogeny and comparative genomics of the fungal order Sordariales.</title>
        <authorList>
            <person name="Hensen N."/>
            <person name="Bonometti L."/>
            <person name="Westerberg I."/>
            <person name="Brannstrom I.O."/>
            <person name="Guillou S."/>
            <person name="Cros-Aarteil S."/>
            <person name="Calhoun S."/>
            <person name="Haridas S."/>
            <person name="Kuo A."/>
            <person name="Mondo S."/>
            <person name="Pangilinan J."/>
            <person name="Riley R."/>
            <person name="LaButti K."/>
            <person name="Andreopoulos B."/>
            <person name="Lipzen A."/>
            <person name="Chen C."/>
            <person name="Yan M."/>
            <person name="Daum C."/>
            <person name="Ng V."/>
            <person name="Clum A."/>
            <person name="Steindorff A."/>
            <person name="Ohm R.A."/>
            <person name="Martin F."/>
            <person name="Silar P."/>
            <person name="Natvig D.O."/>
            <person name="Lalanne C."/>
            <person name="Gautier V."/>
            <person name="Ament-Velasquez S.L."/>
            <person name="Kruys A."/>
            <person name="Hutchinson M.I."/>
            <person name="Powell A.J."/>
            <person name="Barry K."/>
            <person name="Miller A.N."/>
            <person name="Grigoriev I.V."/>
            <person name="Debuchy R."/>
            <person name="Gladieux P."/>
            <person name="Hiltunen Thoren M."/>
            <person name="Johannesson H."/>
        </authorList>
    </citation>
    <scope>NUCLEOTIDE SEQUENCE</scope>
    <source>
        <strain evidence="2">CBS 532.94</strain>
    </source>
</reference>
<feature type="region of interest" description="Disordered" evidence="1">
    <location>
        <begin position="179"/>
        <end position="511"/>
    </location>
</feature>
<feature type="compositionally biased region" description="Low complexity" evidence="1">
    <location>
        <begin position="462"/>
        <end position="472"/>
    </location>
</feature>
<feature type="compositionally biased region" description="Polar residues" evidence="1">
    <location>
        <begin position="309"/>
        <end position="320"/>
    </location>
</feature>
<feature type="compositionally biased region" description="Acidic residues" evidence="1">
    <location>
        <begin position="372"/>
        <end position="381"/>
    </location>
</feature>